<dbReference type="EMBL" id="CP065601">
    <property type="protein sequence ID" value="QPQ93868.1"/>
    <property type="molecule type" value="Genomic_DNA"/>
</dbReference>
<accession>A0AAP9Y3N5</accession>
<keyword evidence="1" id="KW-1133">Transmembrane helix</keyword>
<keyword evidence="1" id="KW-0812">Transmembrane</keyword>
<feature type="transmembrane region" description="Helical" evidence="1">
    <location>
        <begin position="6"/>
        <end position="23"/>
    </location>
</feature>
<proteinExistence type="predicted"/>
<feature type="transmembrane region" description="Helical" evidence="1">
    <location>
        <begin position="30"/>
        <end position="49"/>
    </location>
</feature>
<dbReference type="Proteomes" id="UP000594892">
    <property type="component" value="Chromosome 2"/>
</dbReference>
<protein>
    <submittedName>
        <fullName evidence="2">Holin</fullName>
    </submittedName>
</protein>
<evidence type="ECO:0000313" key="2">
    <source>
        <dbReference type="EMBL" id="QPQ93868.1"/>
    </source>
</evidence>
<gene>
    <name evidence="2" type="ORF">I6H06_16885</name>
</gene>
<sequence>MSMIPIFVATNLVVLMFCAWIALSDEINTGVWGTLGFAIVGMSAMVNLIKPIRSPELIDTPETTMLIGMSIVIVWALARKVYWWKRGKKHEHVR</sequence>
<reference evidence="2 3" key="1">
    <citation type="submission" date="2020-12" db="EMBL/GenBank/DDBJ databases">
        <title>FDA dAtabase for Regulatory Grade micrObial Sequences (FDA-ARGOS): Supporting development and validation of Infectious Disease Dx tests.</title>
        <authorList>
            <person name="Minogue T."/>
            <person name="Wolcott M."/>
            <person name="Wasieloski L."/>
            <person name="Aguilar W."/>
            <person name="Moore D."/>
            <person name="Jaissle J."/>
            <person name="Tallon L."/>
            <person name="Sadzewicz L."/>
            <person name="Zhao X."/>
            <person name="Boylan J."/>
            <person name="Ott S."/>
            <person name="Bowen H."/>
            <person name="Vavikolanu K."/>
            <person name="Mehta A."/>
            <person name="Aluvathingal J."/>
            <person name="Nadendla S."/>
            <person name="Yan Y."/>
            <person name="Sichtig H."/>
        </authorList>
    </citation>
    <scope>NUCLEOTIDE SEQUENCE [LARGE SCALE GENOMIC DNA]</scope>
    <source>
        <strain evidence="2 3">FDAARGOS_949</strain>
    </source>
</reference>
<name>A0AAP9Y3N5_BURGL</name>
<evidence type="ECO:0000256" key="1">
    <source>
        <dbReference type="SAM" id="Phobius"/>
    </source>
</evidence>
<feature type="transmembrane region" description="Helical" evidence="1">
    <location>
        <begin position="64"/>
        <end position="82"/>
    </location>
</feature>
<keyword evidence="1" id="KW-0472">Membrane</keyword>
<organism evidence="2 3">
    <name type="scientific">Burkholderia glumae</name>
    <name type="common">Pseudomonas glumae</name>
    <dbReference type="NCBI Taxonomy" id="337"/>
    <lineage>
        <taxon>Bacteria</taxon>
        <taxon>Pseudomonadati</taxon>
        <taxon>Pseudomonadota</taxon>
        <taxon>Betaproteobacteria</taxon>
        <taxon>Burkholderiales</taxon>
        <taxon>Burkholderiaceae</taxon>
        <taxon>Burkholderia</taxon>
    </lineage>
</organism>
<dbReference type="AlphaFoldDB" id="A0AAP9Y3N5"/>
<evidence type="ECO:0000313" key="3">
    <source>
        <dbReference type="Proteomes" id="UP000594892"/>
    </source>
</evidence>